<evidence type="ECO:0000259" key="7">
    <source>
        <dbReference type="PROSITE" id="PS50888"/>
    </source>
</evidence>
<dbReference type="STRING" id="177199.A0A420Y7K6"/>
<organism evidence="8 9">
    <name type="scientific">Coniochaeta pulveracea</name>
    <dbReference type="NCBI Taxonomy" id="177199"/>
    <lineage>
        <taxon>Eukaryota</taxon>
        <taxon>Fungi</taxon>
        <taxon>Dikarya</taxon>
        <taxon>Ascomycota</taxon>
        <taxon>Pezizomycotina</taxon>
        <taxon>Sordariomycetes</taxon>
        <taxon>Sordariomycetidae</taxon>
        <taxon>Coniochaetales</taxon>
        <taxon>Coniochaetaceae</taxon>
        <taxon>Coniochaeta</taxon>
    </lineage>
</organism>
<dbReference type="EMBL" id="QVQW01000037">
    <property type="protein sequence ID" value="RKU43874.1"/>
    <property type="molecule type" value="Genomic_DNA"/>
</dbReference>
<keyword evidence="5" id="KW-0539">Nucleus</keyword>
<keyword evidence="2" id="KW-0805">Transcription regulation</keyword>
<evidence type="ECO:0000256" key="1">
    <source>
        <dbReference type="ARBA" id="ARBA00004123"/>
    </source>
</evidence>
<dbReference type="AlphaFoldDB" id="A0A420Y7K6"/>
<feature type="compositionally biased region" description="Basic and acidic residues" evidence="6">
    <location>
        <begin position="315"/>
        <end position="327"/>
    </location>
</feature>
<dbReference type="InterPro" id="IPR036638">
    <property type="entry name" value="HLH_DNA-bd_sf"/>
</dbReference>
<dbReference type="CDD" id="cd11404">
    <property type="entry name" value="bHLHzip_Mlx_like"/>
    <property type="match status" value="1"/>
</dbReference>
<gene>
    <name evidence="8" type="ORF">DL546_004824</name>
</gene>
<dbReference type="InterPro" id="IPR052207">
    <property type="entry name" value="Max-like/E-box_TFs"/>
</dbReference>
<feature type="compositionally biased region" description="Low complexity" evidence="6">
    <location>
        <begin position="367"/>
        <end position="376"/>
    </location>
</feature>
<evidence type="ECO:0000256" key="4">
    <source>
        <dbReference type="ARBA" id="ARBA00023163"/>
    </source>
</evidence>
<dbReference type="GO" id="GO:0005634">
    <property type="term" value="C:nucleus"/>
    <property type="evidence" value="ECO:0007669"/>
    <property type="project" value="UniProtKB-SubCell"/>
</dbReference>
<dbReference type="Pfam" id="PF00010">
    <property type="entry name" value="HLH"/>
    <property type="match status" value="1"/>
</dbReference>
<feature type="domain" description="BHLH" evidence="7">
    <location>
        <begin position="401"/>
        <end position="452"/>
    </location>
</feature>
<keyword evidence="4" id="KW-0804">Transcription</keyword>
<dbReference type="GO" id="GO:0000981">
    <property type="term" value="F:DNA-binding transcription factor activity, RNA polymerase II-specific"/>
    <property type="evidence" value="ECO:0007669"/>
    <property type="project" value="TreeGrafter"/>
</dbReference>
<comment type="subcellular location">
    <subcellularLocation>
        <location evidence="1">Nucleus</location>
    </subcellularLocation>
</comment>
<dbReference type="PANTHER" id="PTHR15741:SF27">
    <property type="entry name" value="TRANSCRIPTION FACTOR AP-4"/>
    <property type="match status" value="1"/>
</dbReference>
<protein>
    <recommendedName>
        <fullName evidence="7">BHLH domain-containing protein</fullName>
    </recommendedName>
</protein>
<evidence type="ECO:0000256" key="5">
    <source>
        <dbReference type="ARBA" id="ARBA00023242"/>
    </source>
</evidence>
<feature type="region of interest" description="Disordered" evidence="6">
    <location>
        <begin position="237"/>
        <end position="279"/>
    </location>
</feature>
<dbReference type="PANTHER" id="PTHR15741">
    <property type="entry name" value="BASIC HELIX-LOOP-HELIX ZIP TRANSCRIPTION FACTOR"/>
    <property type="match status" value="1"/>
</dbReference>
<keyword evidence="9" id="KW-1185">Reference proteome</keyword>
<accession>A0A420Y7K6</accession>
<dbReference type="Proteomes" id="UP000275385">
    <property type="component" value="Unassembled WGS sequence"/>
</dbReference>
<dbReference type="InterPro" id="IPR011598">
    <property type="entry name" value="bHLH_dom"/>
</dbReference>
<proteinExistence type="predicted"/>
<evidence type="ECO:0000313" key="9">
    <source>
        <dbReference type="Proteomes" id="UP000275385"/>
    </source>
</evidence>
<feature type="compositionally biased region" description="Polar residues" evidence="6">
    <location>
        <begin position="294"/>
        <end position="304"/>
    </location>
</feature>
<reference evidence="8 9" key="1">
    <citation type="submission" date="2018-08" db="EMBL/GenBank/DDBJ databases">
        <title>Draft genome of the lignicolous fungus Coniochaeta pulveracea.</title>
        <authorList>
            <person name="Borstlap C.J."/>
            <person name="De Witt R.N."/>
            <person name="Botha A."/>
            <person name="Volschenk H."/>
        </authorList>
    </citation>
    <scope>NUCLEOTIDE SEQUENCE [LARGE SCALE GENOMIC DNA]</scope>
    <source>
        <strain evidence="8 9">CAB683</strain>
    </source>
</reference>
<evidence type="ECO:0000256" key="3">
    <source>
        <dbReference type="ARBA" id="ARBA00023125"/>
    </source>
</evidence>
<evidence type="ECO:0000256" key="6">
    <source>
        <dbReference type="SAM" id="MobiDB-lite"/>
    </source>
</evidence>
<evidence type="ECO:0000313" key="8">
    <source>
        <dbReference type="EMBL" id="RKU43874.1"/>
    </source>
</evidence>
<feature type="compositionally biased region" description="Basic and acidic residues" evidence="6">
    <location>
        <begin position="392"/>
        <end position="412"/>
    </location>
</feature>
<sequence>MNHNYQAGHDPNNDEIGAMVSVQPSALLSEGPFGYALHHFQQQTFFPPDPPPEPMPEPAPGHAILSDSDNRSLDALWKVIEYNTPQPNVEEGLNFTNDWLPPQYVGSTTSFGVPITPGQTESPGDGYQNPFHGGLMASTSSTMPPPPPPLQHAPASFDQHPTADVLAAAHMLQNGSMSQQFGGTSAFPLATQGSHMGHFQDPLPTRSAWPDHQQQPQNMLPTEEGDDLEKTFVNMYAGQQGLRPPRPRAIQPIRWGTDESFTQGRFIPPNPKETSEAMEQERQLVLECLEPNKSAANTRPSSPIQGGLPSPLRLKTREAQPQARDDMDAPAAKRRKSKAKEEPEDDTPKSAGLLKSKPDMRFTQYDSASPPAAGSSAKRRKSSGKGAGSSKTPRENLTEDQKRENHIKSEQKRREIIKKGFEDLCDLVPEAKGGQFSKSAILVMTADWLEQMLQGNEILRAQARSMGLDPDASDPSAK</sequence>
<dbReference type="PROSITE" id="PS50888">
    <property type="entry name" value="BHLH"/>
    <property type="match status" value="1"/>
</dbReference>
<dbReference type="Gene3D" id="4.10.280.10">
    <property type="entry name" value="Helix-loop-helix DNA-binding domain"/>
    <property type="match status" value="1"/>
</dbReference>
<comment type="caution">
    <text evidence="8">The sequence shown here is derived from an EMBL/GenBank/DDBJ whole genome shotgun (WGS) entry which is preliminary data.</text>
</comment>
<dbReference type="GO" id="GO:0046983">
    <property type="term" value="F:protein dimerization activity"/>
    <property type="evidence" value="ECO:0007669"/>
    <property type="project" value="InterPro"/>
</dbReference>
<dbReference type="SUPFAM" id="SSF47459">
    <property type="entry name" value="HLH, helix-loop-helix DNA-binding domain"/>
    <property type="match status" value="1"/>
</dbReference>
<evidence type="ECO:0000256" key="2">
    <source>
        <dbReference type="ARBA" id="ARBA00023015"/>
    </source>
</evidence>
<dbReference type="SMART" id="SM00353">
    <property type="entry name" value="HLH"/>
    <property type="match status" value="1"/>
</dbReference>
<keyword evidence="3" id="KW-0238">DNA-binding</keyword>
<name>A0A420Y7K6_9PEZI</name>
<dbReference type="GO" id="GO:0000978">
    <property type="term" value="F:RNA polymerase II cis-regulatory region sequence-specific DNA binding"/>
    <property type="evidence" value="ECO:0007669"/>
    <property type="project" value="TreeGrafter"/>
</dbReference>
<dbReference type="OrthoDB" id="5778525at2759"/>
<feature type="region of interest" description="Disordered" evidence="6">
    <location>
        <begin position="294"/>
        <end position="412"/>
    </location>
</feature>